<evidence type="ECO:0000313" key="4">
    <source>
        <dbReference type="Proteomes" id="UP000509448"/>
    </source>
</evidence>
<feature type="transmembrane region" description="Helical" evidence="1">
    <location>
        <begin position="680"/>
        <end position="702"/>
    </location>
</feature>
<keyword evidence="1" id="KW-0472">Membrane</keyword>
<dbReference type="InterPro" id="IPR000182">
    <property type="entry name" value="GNAT_dom"/>
</dbReference>
<dbReference type="GeneID" id="55584613"/>
<feature type="transmembrane region" description="Helical" evidence="1">
    <location>
        <begin position="654"/>
        <end position="674"/>
    </location>
</feature>
<dbReference type="Pfam" id="PF00583">
    <property type="entry name" value="Acetyltransf_1"/>
    <property type="match status" value="1"/>
</dbReference>
<sequence>MSSSGSPEIVELTPSPADLEVLRAMYPLYRAIFPSDEEAETLENLERYLRLKSGDYYGDNSYHVLVMRVDGRVVGFAIGDYYADPSVGVIEFLGVEDGHRGRGLGSALEAEFVRRASADAAALGKELRGIFIEVEDPEVVGKWGSVGFWHRRGYMFVPVRYVQPPLSPGKRRATDLRLMFRPMPQSTVMDGDLLLAFLRSYFHYAMSIEDPTSTEEYRRIARRAEGRTFTLEDPGHSLIRSFSLRIFFTVDLLSSGRPEPEVRDAILGNLRRQGGRIPYASYGGGEKEEVSGGSGGGGLPSEILLRRERDYVNLRRSYLRRTRIIRFGPLDSLDAYVVRVDGRRIRLGRASIYGSYRSLGTFVVEVAIRGEGAFLISTMIRAESVGNLRVRARSGPRPGYEGLSRRVRSAMKDLLSDVVRRPGSIRWIHSYPLLIVESIDEDPTPGEIYGLVNADGSYRYVSASEISRAFCGRPSGSMCSRNEWIADLSVAEGIIAMYEPRAALVLGRSPGAFVDAFEEIYGVPLQSLPAGASRDALAGVEAEYSSEVEMLREQFSVLSSLHDLLSSWNVRGSTEEEYRALTELEGRLHRRMAELHALDVGFYESLREVLRSAQRRMGIEELRSTVEDLMLELRREIDVRYQLSENRRLLQVQFLLTVLAIFQAALGGVTIAISLGYSPIYTAVAAAALGAASILVAHRIMFWRRRR</sequence>
<dbReference type="AlphaFoldDB" id="A0A4V0P1M0"/>
<organism evidence="3 4">
    <name type="scientific">Conexivisphaera calida</name>
    <dbReference type="NCBI Taxonomy" id="1874277"/>
    <lineage>
        <taxon>Archaea</taxon>
        <taxon>Nitrososphaerota</taxon>
        <taxon>Conexivisphaeria</taxon>
        <taxon>Conexivisphaerales</taxon>
        <taxon>Conexivisphaeraceae</taxon>
        <taxon>Conexivisphaera</taxon>
    </lineage>
</organism>
<accession>A0A4V0P1M0</accession>
<dbReference type="GO" id="GO:0016747">
    <property type="term" value="F:acyltransferase activity, transferring groups other than amino-acyl groups"/>
    <property type="evidence" value="ECO:0007669"/>
    <property type="project" value="InterPro"/>
</dbReference>
<dbReference type="RefSeq" id="WP_174448448.1">
    <property type="nucleotide sequence ID" value="NZ_AP018732.1"/>
</dbReference>
<dbReference type="Proteomes" id="UP000509448">
    <property type="component" value="Chromosome"/>
</dbReference>
<keyword evidence="4" id="KW-1185">Reference proteome</keyword>
<name>A0A4V0P1M0_9ARCH</name>
<dbReference type="EMBL" id="AP018732">
    <property type="protein sequence ID" value="BBE42190.1"/>
    <property type="molecule type" value="Genomic_DNA"/>
</dbReference>
<keyword evidence="1" id="KW-1133">Transmembrane helix</keyword>
<dbReference type="PROSITE" id="PS51186">
    <property type="entry name" value="GNAT"/>
    <property type="match status" value="1"/>
</dbReference>
<reference evidence="3 4" key="1">
    <citation type="journal article" date="2019" name="ISME J.">
        <title>Isolation and characterization of a thermophilic sulfur- and iron-reducing thaumarchaeote from a terrestrial acidic hot spring.</title>
        <authorList>
            <person name="Kato S."/>
            <person name="Itoh T."/>
            <person name="Yuki M."/>
            <person name="Nagamori M."/>
            <person name="Ohnishi M."/>
            <person name="Uematsu K."/>
            <person name="Suzuki K."/>
            <person name="Takashina T."/>
            <person name="Ohkuma M."/>
        </authorList>
    </citation>
    <scope>NUCLEOTIDE SEQUENCE [LARGE SCALE GENOMIC DNA]</scope>
    <source>
        <strain evidence="3 4">NAS-02</strain>
    </source>
</reference>
<evidence type="ECO:0000313" key="3">
    <source>
        <dbReference type="EMBL" id="BBE42190.1"/>
    </source>
</evidence>
<proteinExistence type="predicted"/>
<evidence type="ECO:0000256" key="1">
    <source>
        <dbReference type="SAM" id="Phobius"/>
    </source>
</evidence>
<gene>
    <name evidence="3" type="ORF">NAS2_0801</name>
</gene>
<dbReference type="InterPro" id="IPR016181">
    <property type="entry name" value="Acyl_CoA_acyltransferase"/>
</dbReference>
<keyword evidence="1" id="KW-0812">Transmembrane</keyword>
<dbReference type="Gene3D" id="3.40.630.30">
    <property type="match status" value="1"/>
</dbReference>
<dbReference type="SUPFAM" id="SSF55729">
    <property type="entry name" value="Acyl-CoA N-acyltransferases (Nat)"/>
    <property type="match status" value="1"/>
</dbReference>
<dbReference type="CDD" id="cd04301">
    <property type="entry name" value="NAT_SF"/>
    <property type="match status" value="1"/>
</dbReference>
<evidence type="ECO:0000259" key="2">
    <source>
        <dbReference type="PROSITE" id="PS51186"/>
    </source>
</evidence>
<dbReference type="KEGG" id="ccai:NAS2_0801"/>
<protein>
    <recommendedName>
        <fullName evidence="2">N-acetyltransferase domain-containing protein</fullName>
    </recommendedName>
</protein>
<feature type="domain" description="N-acetyltransferase" evidence="2">
    <location>
        <begin position="7"/>
        <end position="181"/>
    </location>
</feature>